<keyword evidence="5" id="KW-1185">Reference proteome</keyword>
<dbReference type="PROSITE" id="PS51155">
    <property type="entry name" value="CHIT_BIND_RR_2"/>
    <property type="match status" value="1"/>
</dbReference>
<dbReference type="InterPro" id="IPR000618">
    <property type="entry name" value="Insect_cuticle"/>
</dbReference>
<comment type="caution">
    <text evidence="4">The sequence shown here is derived from an EMBL/GenBank/DDBJ whole genome shotgun (WGS) entry which is preliminary data.</text>
</comment>
<dbReference type="InterPro" id="IPR050468">
    <property type="entry name" value="Cuticle_Struct_Prot"/>
</dbReference>
<dbReference type="OrthoDB" id="6376947at2759"/>
<dbReference type="InterPro" id="IPR031311">
    <property type="entry name" value="CHIT_BIND_RR_consensus"/>
</dbReference>
<reference evidence="4" key="1">
    <citation type="journal article" date="2021" name="Sci. Adv.">
        <title>The American lobster genome reveals insights on longevity, neural, and immune adaptations.</title>
        <authorList>
            <person name="Polinski J.M."/>
            <person name="Zimin A.V."/>
            <person name="Clark K.F."/>
            <person name="Kohn A.B."/>
            <person name="Sadowski N."/>
            <person name="Timp W."/>
            <person name="Ptitsyn A."/>
            <person name="Khanna P."/>
            <person name="Romanova D.Y."/>
            <person name="Williams P."/>
            <person name="Greenwood S.J."/>
            <person name="Moroz L.L."/>
            <person name="Walt D.R."/>
            <person name="Bodnar A.G."/>
        </authorList>
    </citation>
    <scope>NUCLEOTIDE SEQUENCE</scope>
    <source>
        <strain evidence="4">GMGI-L3</strain>
    </source>
</reference>
<dbReference type="PROSITE" id="PS00233">
    <property type="entry name" value="CHIT_BIND_RR_1"/>
    <property type="match status" value="1"/>
</dbReference>
<protein>
    <submittedName>
        <fullName evidence="4">Cuticle protein 6-like 5</fullName>
    </submittedName>
</protein>
<proteinExistence type="predicted"/>
<gene>
    <name evidence="4" type="primary">Cu6-L5</name>
    <name evidence="4" type="ORF">Hamer_G014338</name>
</gene>
<evidence type="ECO:0000313" key="5">
    <source>
        <dbReference type="Proteomes" id="UP000747542"/>
    </source>
</evidence>
<dbReference type="Pfam" id="PF00379">
    <property type="entry name" value="Chitin_bind_4"/>
    <property type="match status" value="1"/>
</dbReference>
<accession>A0A8J5JXI2</accession>
<dbReference type="GO" id="GO:0008010">
    <property type="term" value="F:structural constituent of chitin-based larval cuticle"/>
    <property type="evidence" value="ECO:0007669"/>
    <property type="project" value="TreeGrafter"/>
</dbReference>
<evidence type="ECO:0000313" key="4">
    <source>
        <dbReference type="EMBL" id="KAG7164201.1"/>
    </source>
</evidence>
<keyword evidence="1 2" id="KW-0193">Cuticle</keyword>
<dbReference type="GO" id="GO:0062129">
    <property type="term" value="C:chitin-based extracellular matrix"/>
    <property type="evidence" value="ECO:0007669"/>
    <property type="project" value="TreeGrafter"/>
</dbReference>
<organism evidence="4 5">
    <name type="scientific">Homarus americanus</name>
    <name type="common">American lobster</name>
    <dbReference type="NCBI Taxonomy" id="6706"/>
    <lineage>
        <taxon>Eukaryota</taxon>
        <taxon>Metazoa</taxon>
        <taxon>Ecdysozoa</taxon>
        <taxon>Arthropoda</taxon>
        <taxon>Crustacea</taxon>
        <taxon>Multicrustacea</taxon>
        <taxon>Malacostraca</taxon>
        <taxon>Eumalacostraca</taxon>
        <taxon>Eucarida</taxon>
        <taxon>Decapoda</taxon>
        <taxon>Pleocyemata</taxon>
        <taxon>Astacidea</taxon>
        <taxon>Nephropoidea</taxon>
        <taxon>Nephropidae</taxon>
        <taxon>Homarus</taxon>
    </lineage>
</organism>
<evidence type="ECO:0000256" key="1">
    <source>
        <dbReference type="ARBA" id="ARBA00022460"/>
    </source>
</evidence>
<dbReference type="AlphaFoldDB" id="A0A8J5JXI2"/>
<dbReference type="PANTHER" id="PTHR10380:SF196">
    <property type="entry name" value="CUTICULAR PROTEIN 72EA"/>
    <property type="match status" value="1"/>
</dbReference>
<dbReference type="EMBL" id="JAHLQT010025553">
    <property type="protein sequence ID" value="KAG7164201.1"/>
    <property type="molecule type" value="Genomic_DNA"/>
</dbReference>
<evidence type="ECO:0000256" key="3">
    <source>
        <dbReference type="SAM" id="SignalP"/>
    </source>
</evidence>
<sequence>MNPLTVVCIAAVAACSSGQLIGYPGMYGAYPGLLRAATPITLKSGTPTPIAYNMAPFAPVMPIQTQHHSQDEFGQYSFGFAGGPSSRAETRDAFGIVRGSHNYIDSDGKVQTQHYVADALGFRVSGTNLPVAPEVPEAAALAAPGPLPEPVKDTAEVAAAKVAFKSAYDEAAAASAAAPDTRAKRSVPAATTHLTPYPNMRFSYGFSAPLNYANPAIFGSAITPYAAGIPAINHAASIPSINYAAGIPAINYATGINAINYAAGIPAITSYAAGIPAITTYAAPSTATPLDAEMLRVINTPNHAVSYRVD</sequence>
<feature type="signal peptide" evidence="3">
    <location>
        <begin position="1"/>
        <end position="18"/>
    </location>
</feature>
<dbReference type="Proteomes" id="UP000747542">
    <property type="component" value="Unassembled WGS sequence"/>
</dbReference>
<evidence type="ECO:0000256" key="2">
    <source>
        <dbReference type="PROSITE-ProRule" id="PRU00497"/>
    </source>
</evidence>
<keyword evidence="3" id="KW-0732">Signal</keyword>
<dbReference type="PANTHER" id="PTHR10380">
    <property type="entry name" value="CUTICLE PROTEIN"/>
    <property type="match status" value="1"/>
</dbReference>
<name>A0A8J5JXI2_HOMAM</name>
<feature type="chain" id="PRO_5035223583" evidence="3">
    <location>
        <begin position="19"/>
        <end position="310"/>
    </location>
</feature>